<dbReference type="Gene3D" id="3.30.950.10">
    <property type="entry name" value="Methyltransferase, Cobalt-precorrin-4 Transmethylase, Domain 2"/>
    <property type="match status" value="1"/>
</dbReference>
<dbReference type="NCBIfam" id="TIGR00096">
    <property type="entry name" value="16S rRNA (cytidine(1402)-2'-O)-methyltransferase"/>
    <property type="match status" value="1"/>
</dbReference>
<feature type="domain" description="Tetrapyrrole methylase" evidence="7">
    <location>
        <begin position="1"/>
        <end position="210"/>
    </location>
</feature>
<name>A0A2H0UW61_9BACT</name>
<comment type="catalytic activity">
    <reaction evidence="6">
        <text>cytidine(1402) in 16S rRNA + S-adenosyl-L-methionine = 2'-O-methylcytidine(1402) in 16S rRNA + S-adenosyl-L-homocysteine + H(+)</text>
        <dbReference type="Rhea" id="RHEA:42924"/>
        <dbReference type="Rhea" id="RHEA-COMP:10285"/>
        <dbReference type="Rhea" id="RHEA-COMP:10286"/>
        <dbReference type="ChEBI" id="CHEBI:15378"/>
        <dbReference type="ChEBI" id="CHEBI:57856"/>
        <dbReference type="ChEBI" id="CHEBI:59789"/>
        <dbReference type="ChEBI" id="CHEBI:74495"/>
        <dbReference type="ChEBI" id="CHEBI:82748"/>
        <dbReference type="EC" id="2.1.1.198"/>
    </reaction>
</comment>
<evidence type="ECO:0000256" key="6">
    <source>
        <dbReference type="HAMAP-Rule" id="MF_01877"/>
    </source>
</evidence>
<organism evidence="8 9">
    <name type="scientific">bacterium (Candidatus Gribaldobacteria) CG10_big_fil_rev_8_21_14_0_10_37_46</name>
    <dbReference type="NCBI Taxonomy" id="2014276"/>
    <lineage>
        <taxon>Bacteria</taxon>
        <taxon>Candidatus Gribaldobacteria</taxon>
    </lineage>
</organism>
<dbReference type="InterPro" id="IPR000878">
    <property type="entry name" value="4pyrrol_Mease"/>
</dbReference>
<gene>
    <name evidence="6 8" type="primary">rsmI</name>
    <name evidence="8" type="ORF">COU02_01145</name>
</gene>
<sequence>MLYIVGTPIGHLKDVTIRALEILKGVDLILCEDTRVTQKLLNHFDIKTKTLSYHQHSKLKKIRYILELLRDGRNLALVSDAGTPGISDPGNRLVKEVTESLSDQVKIIPIPGPSAVTTAASISGFPMDKFLFLGFPPTKRKRKKFFEEMFHQLADSKYPVILYESPYRILKTLNELKLLTTHYPLPTNVVVCRELTKKFETVYRGTIEEVIKQIENPPAGAKIKGEFVIIAGTVPKTRGVGSQC</sequence>
<dbReference type="InterPro" id="IPR014777">
    <property type="entry name" value="4pyrrole_Mease_sub1"/>
</dbReference>
<evidence type="ECO:0000256" key="2">
    <source>
        <dbReference type="ARBA" id="ARBA00022552"/>
    </source>
</evidence>
<dbReference type="PROSITE" id="PS01296">
    <property type="entry name" value="RSMI"/>
    <property type="match status" value="1"/>
</dbReference>
<dbReference type="PIRSF" id="PIRSF005917">
    <property type="entry name" value="MTase_YraL"/>
    <property type="match status" value="1"/>
</dbReference>
<proteinExistence type="inferred from homology"/>
<accession>A0A2H0UW61</accession>
<protein>
    <recommendedName>
        <fullName evidence="6">Ribosomal RNA small subunit methyltransferase I</fullName>
        <ecNumber evidence="6">2.1.1.198</ecNumber>
    </recommendedName>
    <alternativeName>
        <fullName evidence="6">16S rRNA 2'-O-ribose C1402 methyltransferase</fullName>
    </alternativeName>
    <alternativeName>
        <fullName evidence="6">rRNA (cytidine-2'-O-)-methyltransferase RsmI</fullName>
    </alternativeName>
</protein>
<keyword evidence="2 6" id="KW-0698">rRNA processing</keyword>
<dbReference type="EC" id="2.1.1.198" evidence="6"/>
<dbReference type="InterPro" id="IPR008189">
    <property type="entry name" value="rRNA_ssu_MeTfrase_I"/>
</dbReference>
<dbReference type="Gene3D" id="3.40.1010.10">
    <property type="entry name" value="Cobalt-precorrin-4 Transmethylase, Domain 1"/>
    <property type="match status" value="1"/>
</dbReference>
<keyword evidence="4 6" id="KW-0808">Transferase</keyword>
<dbReference type="GO" id="GO:0070677">
    <property type="term" value="F:rRNA (cytosine-2'-O-)-methyltransferase activity"/>
    <property type="evidence" value="ECO:0007669"/>
    <property type="project" value="UniProtKB-UniRule"/>
</dbReference>
<evidence type="ECO:0000256" key="5">
    <source>
        <dbReference type="ARBA" id="ARBA00022691"/>
    </source>
</evidence>
<dbReference type="SUPFAM" id="SSF53790">
    <property type="entry name" value="Tetrapyrrole methylase"/>
    <property type="match status" value="1"/>
</dbReference>
<evidence type="ECO:0000259" key="7">
    <source>
        <dbReference type="Pfam" id="PF00590"/>
    </source>
</evidence>
<dbReference type="AlphaFoldDB" id="A0A2H0UW61"/>
<evidence type="ECO:0000256" key="4">
    <source>
        <dbReference type="ARBA" id="ARBA00022679"/>
    </source>
</evidence>
<dbReference type="CDD" id="cd11648">
    <property type="entry name" value="RsmI"/>
    <property type="match status" value="1"/>
</dbReference>
<dbReference type="PANTHER" id="PTHR46111:SF1">
    <property type="entry name" value="RIBOSOMAL RNA SMALL SUBUNIT METHYLTRANSFERASE I"/>
    <property type="match status" value="1"/>
</dbReference>
<dbReference type="InterPro" id="IPR035996">
    <property type="entry name" value="4pyrrol_Methylase_sf"/>
</dbReference>
<dbReference type="PANTHER" id="PTHR46111">
    <property type="entry name" value="RIBOSOMAL RNA SMALL SUBUNIT METHYLTRANSFERASE I"/>
    <property type="match status" value="1"/>
</dbReference>
<evidence type="ECO:0000313" key="9">
    <source>
        <dbReference type="Proteomes" id="UP000230882"/>
    </source>
</evidence>
<evidence type="ECO:0000256" key="3">
    <source>
        <dbReference type="ARBA" id="ARBA00022603"/>
    </source>
</evidence>
<keyword evidence="1 6" id="KW-0963">Cytoplasm</keyword>
<dbReference type="EMBL" id="PFAU01000029">
    <property type="protein sequence ID" value="PIR91104.1"/>
    <property type="molecule type" value="Genomic_DNA"/>
</dbReference>
<keyword evidence="5 6" id="KW-0949">S-adenosyl-L-methionine</keyword>
<dbReference type="FunFam" id="3.40.1010.10:FF:000007">
    <property type="entry name" value="Ribosomal RNA small subunit methyltransferase I"/>
    <property type="match status" value="1"/>
</dbReference>
<keyword evidence="3 6" id="KW-0489">Methyltransferase</keyword>
<comment type="caution">
    <text evidence="8">The sequence shown here is derived from an EMBL/GenBank/DDBJ whole genome shotgun (WGS) entry which is preliminary data.</text>
</comment>
<evidence type="ECO:0000313" key="8">
    <source>
        <dbReference type="EMBL" id="PIR91104.1"/>
    </source>
</evidence>
<reference evidence="9" key="1">
    <citation type="submission" date="2017-09" db="EMBL/GenBank/DDBJ databases">
        <title>Depth-based differentiation of microbial function through sediment-hosted aquifers and enrichment of novel symbionts in the deep terrestrial subsurface.</title>
        <authorList>
            <person name="Probst A.J."/>
            <person name="Ladd B."/>
            <person name="Jarett J.K."/>
            <person name="Geller-Mcgrath D.E."/>
            <person name="Sieber C.M.K."/>
            <person name="Emerson J.B."/>
            <person name="Anantharaman K."/>
            <person name="Thomas B.C."/>
            <person name="Malmstrom R."/>
            <person name="Stieglmeier M."/>
            <person name="Klingl A."/>
            <person name="Woyke T."/>
            <person name="Ryan C.M."/>
            <person name="Banfield J.F."/>
        </authorList>
    </citation>
    <scope>NUCLEOTIDE SEQUENCE [LARGE SCALE GENOMIC DNA]</scope>
</reference>
<comment type="subcellular location">
    <subcellularLocation>
        <location evidence="6">Cytoplasm</location>
    </subcellularLocation>
</comment>
<dbReference type="Pfam" id="PF00590">
    <property type="entry name" value="TP_methylase"/>
    <property type="match status" value="1"/>
</dbReference>
<comment type="function">
    <text evidence="6">Catalyzes the 2'-O-methylation of the ribose of cytidine 1402 (C1402) in 16S rRNA.</text>
</comment>
<dbReference type="Proteomes" id="UP000230882">
    <property type="component" value="Unassembled WGS sequence"/>
</dbReference>
<dbReference type="InterPro" id="IPR014776">
    <property type="entry name" value="4pyrrole_Mease_sub2"/>
</dbReference>
<dbReference type="InterPro" id="IPR018063">
    <property type="entry name" value="SAM_MeTrfase_RsmI_CS"/>
</dbReference>
<dbReference type="HAMAP" id="MF_01877">
    <property type="entry name" value="16SrRNA_methyltr_I"/>
    <property type="match status" value="1"/>
</dbReference>
<dbReference type="GO" id="GO:0005737">
    <property type="term" value="C:cytoplasm"/>
    <property type="evidence" value="ECO:0007669"/>
    <property type="project" value="UniProtKB-SubCell"/>
</dbReference>
<comment type="similarity">
    <text evidence="6">Belongs to the methyltransferase superfamily. RsmI family.</text>
</comment>
<evidence type="ECO:0000256" key="1">
    <source>
        <dbReference type="ARBA" id="ARBA00022490"/>
    </source>
</evidence>